<feature type="compositionally biased region" description="Acidic residues" evidence="1">
    <location>
        <begin position="1"/>
        <end position="15"/>
    </location>
</feature>
<keyword evidence="3" id="KW-1185">Reference proteome</keyword>
<organism evidence="3">
    <name type="scientific">Melampsora larici-populina (strain 98AG31 / pathotype 3-4-7)</name>
    <name type="common">Poplar leaf rust fungus</name>
    <dbReference type="NCBI Taxonomy" id="747676"/>
    <lineage>
        <taxon>Eukaryota</taxon>
        <taxon>Fungi</taxon>
        <taxon>Dikarya</taxon>
        <taxon>Basidiomycota</taxon>
        <taxon>Pucciniomycotina</taxon>
        <taxon>Pucciniomycetes</taxon>
        <taxon>Pucciniales</taxon>
        <taxon>Melampsoraceae</taxon>
        <taxon>Melampsora</taxon>
    </lineage>
</organism>
<dbReference type="KEGG" id="mlr:MELLADRAFT_70317"/>
<dbReference type="RefSeq" id="XP_007419774.1">
    <property type="nucleotide sequence ID" value="XM_007419712.1"/>
</dbReference>
<protein>
    <submittedName>
        <fullName evidence="2">Uncharacterized protein</fullName>
    </submittedName>
</protein>
<dbReference type="Proteomes" id="UP000001072">
    <property type="component" value="Unassembled WGS sequence"/>
</dbReference>
<dbReference type="HOGENOM" id="CLU_725777_0_0_1"/>
<dbReference type="OrthoDB" id="10535358at2759"/>
<evidence type="ECO:0000313" key="3">
    <source>
        <dbReference type="Proteomes" id="UP000001072"/>
    </source>
</evidence>
<feature type="compositionally biased region" description="Polar residues" evidence="1">
    <location>
        <begin position="38"/>
        <end position="48"/>
    </location>
</feature>
<feature type="compositionally biased region" description="Low complexity" evidence="1">
    <location>
        <begin position="18"/>
        <end position="36"/>
    </location>
</feature>
<accession>F4SEH0</accession>
<name>F4SEH0_MELLP</name>
<dbReference type="VEuPathDB" id="FungiDB:MELLADRAFT_70317"/>
<sequence>MSAEDADPFTDDDSQDNSTVTEGSSTSSSADSSGTARQDLSNPLSSDVLSDPLNLKDSVSNKMSDHAESRVFGDQIQKYSQIMTNALSKYKVSDDLTDENYVEWSQSLMEVFRSLEFHHYFKKENFRKATLSDEEHEKTLFNLTMYILQRLDTVNKVRTRNHLTDPKDASEIIYDPFKCWNFLKSYHNRISEDKLEAVTRALYACQITKADTLTSFIDKFENLVREFYRLKGELSDIQSARMLLGAIPSLSAETKDYIHNTVVPLTREGVGTYLRKYEERHGWTCAAIREVNAVSVRPSKKTSGECTPDECVGPHLAKNCWSKPENADKRLAFLAKIRAKSGGGNSSSNSTSLTSQTTSVKGVKKVFDASHGFSFTQCRIR</sequence>
<reference evidence="3" key="1">
    <citation type="journal article" date="2011" name="Proc. Natl. Acad. Sci. U.S.A.">
        <title>Obligate biotrophy features unraveled by the genomic analysis of rust fungi.</title>
        <authorList>
            <person name="Duplessis S."/>
            <person name="Cuomo C.A."/>
            <person name="Lin Y.-C."/>
            <person name="Aerts A."/>
            <person name="Tisserant E."/>
            <person name="Veneault-Fourrey C."/>
            <person name="Joly D.L."/>
            <person name="Hacquard S."/>
            <person name="Amselem J."/>
            <person name="Cantarel B.L."/>
            <person name="Chiu R."/>
            <person name="Coutinho P.M."/>
            <person name="Feau N."/>
            <person name="Field M."/>
            <person name="Frey P."/>
            <person name="Gelhaye E."/>
            <person name="Goldberg J."/>
            <person name="Grabherr M.G."/>
            <person name="Kodira C.D."/>
            <person name="Kohler A."/>
            <person name="Kuees U."/>
            <person name="Lindquist E.A."/>
            <person name="Lucas S.M."/>
            <person name="Mago R."/>
            <person name="Mauceli E."/>
            <person name="Morin E."/>
            <person name="Murat C."/>
            <person name="Pangilinan J.L."/>
            <person name="Park R."/>
            <person name="Pearson M."/>
            <person name="Quesneville H."/>
            <person name="Rouhier N."/>
            <person name="Sakthikumar S."/>
            <person name="Salamov A.A."/>
            <person name="Schmutz J."/>
            <person name="Selles B."/>
            <person name="Shapiro H."/>
            <person name="Tanguay P."/>
            <person name="Tuskan G.A."/>
            <person name="Henrissat B."/>
            <person name="Van de Peer Y."/>
            <person name="Rouze P."/>
            <person name="Ellis J.G."/>
            <person name="Dodds P.N."/>
            <person name="Schein J.E."/>
            <person name="Zhong S."/>
            <person name="Hamelin R.C."/>
            <person name="Grigoriev I.V."/>
            <person name="Szabo L.J."/>
            <person name="Martin F."/>
        </authorList>
    </citation>
    <scope>NUCLEOTIDE SEQUENCE [LARGE SCALE GENOMIC DNA]</scope>
    <source>
        <strain evidence="3">98AG31 / pathotype 3-4-7</strain>
    </source>
</reference>
<dbReference type="EMBL" id="GL883456">
    <property type="protein sequence ID" value="EGF96955.1"/>
    <property type="molecule type" value="Genomic_DNA"/>
</dbReference>
<evidence type="ECO:0000256" key="1">
    <source>
        <dbReference type="SAM" id="MobiDB-lite"/>
    </source>
</evidence>
<dbReference type="InParanoid" id="F4SEH0"/>
<proteinExistence type="predicted"/>
<dbReference type="AlphaFoldDB" id="F4SEH0"/>
<feature type="region of interest" description="Disordered" evidence="1">
    <location>
        <begin position="1"/>
        <end position="59"/>
    </location>
</feature>
<dbReference type="GeneID" id="18931490"/>
<evidence type="ECO:0000313" key="2">
    <source>
        <dbReference type="EMBL" id="EGF96955.1"/>
    </source>
</evidence>
<gene>
    <name evidence="2" type="ORF">MELLADRAFT_70317</name>
</gene>